<sequence length="167" mass="17555">MLVIRTVLFAILLIIPIAEIAVFLTVGSIIGVLPTLLIIVLTAILGAALLKRQGLSAFAKLQEDVRAGRVPTAAIGETITVAIAGMLLLTPGFITDTIGFLLFVPSVRSWLWKQISGSVQIHSAGGTTGGMGPGGGPRRTGGPPPVIDLESSEVRPDPTTPWREEQR</sequence>
<feature type="region of interest" description="Disordered" evidence="1">
    <location>
        <begin position="123"/>
        <end position="167"/>
    </location>
</feature>
<dbReference type="GO" id="GO:0016020">
    <property type="term" value="C:membrane"/>
    <property type="evidence" value="ECO:0007669"/>
    <property type="project" value="InterPro"/>
</dbReference>
<feature type="transmembrane region" description="Helical" evidence="2">
    <location>
        <begin position="32"/>
        <end position="50"/>
    </location>
</feature>
<accession>A0A8B2NXI9</accession>
<feature type="compositionally biased region" description="Gly residues" evidence="1">
    <location>
        <begin position="126"/>
        <end position="139"/>
    </location>
</feature>
<dbReference type="Proteomes" id="UP000249590">
    <property type="component" value="Unassembled WGS sequence"/>
</dbReference>
<gene>
    <name evidence="3" type="ORF">DLJ53_02430</name>
</gene>
<keyword evidence="2" id="KW-0812">Transmembrane</keyword>
<evidence type="ECO:0000256" key="2">
    <source>
        <dbReference type="SAM" id="Phobius"/>
    </source>
</evidence>
<dbReference type="EMBL" id="QHHQ01000001">
    <property type="protein sequence ID" value="RAI03390.1"/>
    <property type="molecule type" value="Genomic_DNA"/>
</dbReference>
<evidence type="ECO:0000313" key="4">
    <source>
        <dbReference type="Proteomes" id="UP000249590"/>
    </source>
</evidence>
<reference evidence="3 4" key="1">
    <citation type="submission" date="2018-05" db="EMBL/GenBank/DDBJ databases">
        <title>Acuticoccus sediminis sp. nov., isolated from deep-sea sediment of Indian Ocean.</title>
        <authorList>
            <person name="Liu X."/>
            <person name="Lai Q."/>
            <person name="Du Y."/>
            <person name="Sun F."/>
            <person name="Zhang X."/>
            <person name="Wang S."/>
            <person name="Shao Z."/>
        </authorList>
    </citation>
    <scope>NUCLEOTIDE SEQUENCE [LARGE SCALE GENOMIC DNA]</scope>
    <source>
        <strain evidence="3 4">PTG4-2</strain>
    </source>
</reference>
<dbReference type="PANTHER" id="PTHR35335:SF1">
    <property type="entry name" value="UPF0716 PROTEIN FXSA"/>
    <property type="match status" value="1"/>
</dbReference>
<organism evidence="3 4">
    <name type="scientific">Acuticoccus sediminis</name>
    <dbReference type="NCBI Taxonomy" id="2184697"/>
    <lineage>
        <taxon>Bacteria</taxon>
        <taxon>Pseudomonadati</taxon>
        <taxon>Pseudomonadota</taxon>
        <taxon>Alphaproteobacteria</taxon>
        <taxon>Hyphomicrobiales</taxon>
        <taxon>Amorphaceae</taxon>
        <taxon>Acuticoccus</taxon>
    </lineage>
</organism>
<dbReference type="AlphaFoldDB" id="A0A8B2NXI9"/>
<dbReference type="PANTHER" id="PTHR35335">
    <property type="entry name" value="UPF0716 PROTEIN FXSA"/>
    <property type="match status" value="1"/>
</dbReference>
<feature type="transmembrane region" description="Helical" evidence="2">
    <location>
        <begin position="7"/>
        <end position="26"/>
    </location>
</feature>
<feature type="compositionally biased region" description="Basic and acidic residues" evidence="1">
    <location>
        <begin position="152"/>
        <end position="167"/>
    </location>
</feature>
<comment type="caution">
    <text evidence="3">The sequence shown here is derived from an EMBL/GenBank/DDBJ whole genome shotgun (WGS) entry which is preliminary data.</text>
</comment>
<evidence type="ECO:0000256" key="1">
    <source>
        <dbReference type="SAM" id="MobiDB-lite"/>
    </source>
</evidence>
<dbReference type="OrthoDB" id="9792788at2"/>
<evidence type="ECO:0000313" key="3">
    <source>
        <dbReference type="EMBL" id="RAI03390.1"/>
    </source>
</evidence>
<dbReference type="InterPro" id="IPR007313">
    <property type="entry name" value="FxsA"/>
</dbReference>
<dbReference type="NCBIfam" id="NF008528">
    <property type="entry name" value="PRK11463.1-2"/>
    <property type="match status" value="1"/>
</dbReference>
<protein>
    <submittedName>
        <fullName evidence="3">Membrane protein FxsA</fullName>
    </submittedName>
</protein>
<keyword evidence="2" id="KW-0472">Membrane</keyword>
<dbReference type="Pfam" id="PF04186">
    <property type="entry name" value="FxsA"/>
    <property type="match status" value="1"/>
</dbReference>
<proteinExistence type="predicted"/>
<keyword evidence="2" id="KW-1133">Transmembrane helix</keyword>
<name>A0A8B2NXI9_9HYPH</name>
<keyword evidence="4" id="KW-1185">Reference proteome</keyword>
<dbReference type="RefSeq" id="WP_111342032.1">
    <property type="nucleotide sequence ID" value="NZ_QHHQ01000001.1"/>
</dbReference>